<sequence length="178" mass="18541">MTLTARPALSGLPKRHGAMTLDLVAPGPLTTIAPYAGKVEAVSQTLEKAHGLVLPATGTLTTSRSTSLQWFGRDMWLLSGVTPGAGLSAHAALTDQSDGWAVFDLTGPDGAAVMARLTPVDLRLSACPVGTAIRTEAEHMMVAITRTAPDNLRIIGFRSMAKSLAHAIETAMERVAAG</sequence>
<dbReference type="InterPro" id="IPR007375">
    <property type="entry name" value="SoxG"/>
</dbReference>
<accession>A0A0A0EDB4</accession>
<proteinExistence type="predicted"/>
<dbReference type="SUPFAM" id="SSF103025">
    <property type="entry name" value="Folate-binding domain"/>
    <property type="match status" value="1"/>
</dbReference>
<dbReference type="EMBL" id="AQQX01000004">
    <property type="protein sequence ID" value="KGM48369.1"/>
    <property type="molecule type" value="Genomic_DNA"/>
</dbReference>
<dbReference type="InterPro" id="IPR027266">
    <property type="entry name" value="TrmE/GcvT-like"/>
</dbReference>
<dbReference type="AlphaFoldDB" id="A0A0A0EDB4"/>
<evidence type="ECO:0008006" key="3">
    <source>
        <dbReference type="Google" id="ProtNLM"/>
    </source>
</evidence>
<evidence type="ECO:0000313" key="2">
    <source>
        <dbReference type="Proteomes" id="UP000030004"/>
    </source>
</evidence>
<protein>
    <recommendedName>
        <fullName evidence="3">Sarcosine oxidase subunit gamma</fullName>
    </recommendedName>
</protein>
<dbReference type="Proteomes" id="UP000030004">
    <property type="component" value="Unassembled WGS sequence"/>
</dbReference>
<organism evidence="1 2">
    <name type="scientific">Pseudooceanicola atlanticus</name>
    <dbReference type="NCBI Taxonomy" id="1461694"/>
    <lineage>
        <taxon>Bacteria</taxon>
        <taxon>Pseudomonadati</taxon>
        <taxon>Pseudomonadota</taxon>
        <taxon>Alphaproteobacteria</taxon>
        <taxon>Rhodobacterales</taxon>
        <taxon>Paracoccaceae</taxon>
        <taxon>Pseudooceanicola</taxon>
    </lineage>
</organism>
<evidence type="ECO:0000313" key="1">
    <source>
        <dbReference type="EMBL" id="KGM48369.1"/>
    </source>
</evidence>
<comment type="caution">
    <text evidence="1">The sequence shown here is derived from an EMBL/GenBank/DDBJ whole genome shotgun (WGS) entry which is preliminary data.</text>
</comment>
<keyword evidence="2" id="KW-1185">Reference proteome</keyword>
<dbReference type="eggNOG" id="COG4583">
    <property type="taxonomic scope" value="Bacteria"/>
</dbReference>
<reference evidence="1 2" key="1">
    <citation type="journal article" date="2015" name="Antonie Van Leeuwenhoek">
        <title>Pseudooceanicola atlanticus gen. nov. sp. nov., isolated from surface seawater of the Atlantic Ocean and reclassification of Oceanicola batsensis, Oceanicola marinus, Oceanicola nitratireducens, Oceanicola nanhaiensis, Oceanicola antarcticus and Oceanicola flagellatus, as Pseudooceanicola batsensis comb. nov., Pseudooceanicola marinus comb. nov., Pseudooceanicola nitratireducens comb. nov., Pseudooceanicola nanhaiensis comb. nov., Pseudooceanicola antarcticus comb. nov., and Pseudooceanicola flagellatus comb. nov.</title>
        <authorList>
            <person name="Lai Q."/>
            <person name="Li G."/>
            <person name="Liu X."/>
            <person name="Du Y."/>
            <person name="Sun F."/>
            <person name="Shao Z."/>
        </authorList>
    </citation>
    <scope>NUCLEOTIDE SEQUENCE [LARGE SCALE GENOMIC DNA]</scope>
    <source>
        <strain evidence="1 2">22II-s11g</strain>
    </source>
</reference>
<dbReference type="Gene3D" id="3.30.1360.120">
    <property type="entry name" value="Probable tRNA modification gtpase trme, domain 1"/>
    <property type="match status" value="1"/>
</dbReference>
<gene>
    <name evidence="1" type="ORF">ATO9_12025</name>
</gene>
<dbReference type="Pfam" id="PF04268">
    <property type="entry name" value="SoxG"/>
    <property type="match status" value="1"/>
</dbReference>
<name>A0A0A0EDB4_9RHOB</name>
<dbReference type="STRING" id="1461694.ATO9_12025"/>